<reference evidence="2" key="2">
    <citation type="submission" date="2024-04" db="EMBL/GenBank/DDBJ databases">
        <authorList>
            <person name="Chen Y."/>
            <person name="Shah S."/>
            <person name="Dougan E. K."/>
            <person name="Thang M."/>
            <person name="Chan C."/>
        </authorList>
    </citation>
    <scope>NUCLEOTIDE SEQUENCE [LARGE SCALE GENOMIC DNA]</scope>
</reference>
<organism evidence="1">
    <name type="scientific">Cladocopium goreaui</name>
    <dbReference type="NCBI Taxonomy" id="2562237"/>
    <lineage>
        <taxon>Eukaryota</taxon>
        <taxon>Sar</taxon>
        <taxon>Alveolata</taxon>
        <taxon>Dinophyceae</taxon>
        <taxon>Suessiales</taxon>
        <taxon>Symbiodiniaceae</taxon>
        <taxon>Cladocopium</taxon>
    </lineage>
</organism>
<evidence type="ECO:0000313" key="2">
    <source>
        <dbReference type="EMBL" id="CAL1130751.1"/>
    </source>
</evidence>
<evidence type="ECO:0000313" key="3">
    <source>
        <dbReference type="EMBL" id="CAL4764688.1"/>
    </source>
</evidence>
<dbReference type="EMBL" id="CAMXCT020000337">
    <property type="protein sequence ID" value="CAL1130751.1"/>
    <property type="molecule type" value="Genomic_DNA"/>
</dbReference>
<reference evidence="1" key="1">
    <citation type="submission" date="2022-10" db="EMBL/GenBank/DDBJ databases">
        <authorList>
            <person name="Chen Y."/>
            <person name="Dougan E. K."/>
            <person name="Chan C."/>
            <person name="Rhodes N."/>
            <person name="Thang M."/>
        </authorList>
    </citation>
    <scope>NUCLEOTIDE SEQUENCE</scope>
</reference>
<dbReference type="AlphaFoldDB" id="A0A9P1FIM7"/>
<dbReference type="InterPro" id="IPR005331">
    <property type="entry name" value="Sulfotransferase"/>
</dbReference>
<keyword evidence="4" id="KW-1185">Reference proteome</keyword>
<protein>
    <submittedName>
        <fullName evidence="3">Large ribosomal subunit protein uL22c</fullName>
    </submittedName>
</protein>
<name>A0A9P1FIM7_9DINO</name>
<proteinExistence type="predicted"/>
<accession>A0A9P1FIM7</accession>
<dbReference type="Proteomes" id="UP001152797">
    <property type="component" value="Unassembled WGS sequence"/>
</dbReference>
<dbReference type="Pfam" id="PF03567">
    <property type="entry name" value="Sulfotransfer_2"/>
    <property type="match status" value="1"/>
</dbReference>
<evidence type="ECO:0000313" key="1">
    <source>
        <dbReference type="EMBL" id="CAI3977376.1"/>
    </source>
</evidence>
<evidence type="ECO:0000313" key="4">
    <source>
        <dbReference type="Proteomes" id="UP001152797"/>
    </source>
</evidence>
<dbReference type="EMBL" id="CAMXCT030000337">
    <property type="protein sequence ID" value="CAL4764688.1"/>
    <property type="molecule type" value="Genomic_DNA"/>
</dbReference>
<dbReference type="GO" id="GO:0008146">
    <property type="term" value="F:sulfotransferase activity"/>
    <property type="evidence" value="ECO:0007669"/>
    <property type="project" value="InterPro"/>
</dbReference>
<dbReference type="EMBL" id="CAMXCT010000337">
    <property type="protein sequence ID" value="CAI3977376.1"/>
    <property type="molecule type" value="Genomic_DNA"/>
</dbReference>
<gene>
    <name evidence="1" type="ORF">C1SCF055_LOCUS5520</name>
</gene>
<dbReference type="GO" id="GO:0016020">
    <property type="term" value="C:membrane"/>
    <property type="evidence" value="ECO:0007669"/>
    <property type="project" value="InterPro"/>
</dbReference>
<comment type="caution">
    <text evidence="1">The sequence shown here is derived from an EMBL/GenBank/DDBJ whole genome shotgun (WGS) entry which is preliminary data.</text>
</comment>
<sequence length="357" mass="41106">MSLQQAEQGSEAGASEAQGIHVWNHTATAALQELARKLLQAKQECLRSGLDCLPTLKQIRYRVWPFVQNLLGKQYQGFDPVDFHPQVAKAQMRCSAEDNHNMVYMHVWKAAGYSVMENLKAIGSNYEVVDSFEDDFNWCENINLDSMKHRTVFTFVREPLGRFISGYAEIDRIYLGPRYEFFHQAEEGTMKRAQLFAERFFQDGLIFNGHVKPQSEYFAPFSQSCRLPINFVGKIENLAEDWKNLLESQSCITAKIPYNNSLGQHPTDEKERKAMTDMLESAANNDTAQFLVRDCDNMTASSNHLQNVLLKKDFAFLRAFCWISLPDYVMFEYDLPKHCNDPEMLQVIELTKKPPII</sequence>